<dbReference type="AlphaFoldDB" id="A0ABD3SHC5"/>
<protein>
    <submittedName>
        <fullName evidence="2">Uncharacterized protein</fullName>
    </submittedName>
</protein>
<reference evidence="2 3" key="1">
    <citation type="submission" date="2024-12" db="EMBL/GenBank/DDBJ databases">
        <title>The unique morphological basis and parallel evolutionary history of personate flowers in Penstemon.</title>
        <authorList>
            <person name="Depatie T.H."/>
            <person name="Wessinger C.A."/>
        </authorList>
    </citation>
    <scope>NUCLEOTIDE SEQUENCE [LARGE SCALE GENOMIC DNA]</scope>
    <source>
        <strain evidence="2">WTNN_2</strain>
        <tissue evidence="2">Leaf</tissue>
    </source>
</reference>
<evidence type="ECO:0000313" key="3">
    <source>
        <dbReference type="Proteomes" id="UP001634393"/>
    </source>
</evidence>
<feature type="region of interest" description="Disordered" evidence="1">
    <location>
        <begin position="389"/>
        <end position="453"/>
    </location>
</feature>
<comment type="caution">
    <text evidence="2">The sequence shown here is derived from an EMBL/GenBank/DDBJ whole genome shotgun (WGS) entry which is preliminary data.</text>
</comment>
<dbReference type="Proteomes" id="UP001634393">
    <property type="component" value="Unassembled WGS sequence"/>
</dbReference>
<evidence type="ECO:0000313" key="2">
    <source>
        <dbReference type="EMBL" id="KAL3823971.1"/>
    </source>
</evidence>
<organism evidence="2 3">
    <name type="scientific">Penstemon smallii</name>
    <dbReference type="NCBI Taxonomy" id="265156"/>
    <lineage>
        <taxon>Eukaryota</taxon>
        <taxon>Viridiplantae</taxon>
        <taxon>Streptophyta</taxon>
        <taxon>Embryophyta</taxon>
        <taxon>Tracheophyta</taxon>
        <taxon>Spermatophyta</taxon>
        <taxon>Magnoliopsida</taxon>
        <taxon>eudicotyledons</taxon>
        <taxon>Gunneridae</taxon>
        <taxon>Pentapetalae</taxon>
        <taxon>asterids</taxon>
        <taxon>lamiids</taxon>
        <taxon>Lamiales</taxon>
        <taxon>Plantaginaceae</taxon>
        <taxon>Cheloneae</taxon>
        <taxon>Penstemon</taxon>
    </lineage>
</organism>
<dbReference type="CDD" id="cd00167">
    <property type="entry name" value="SANT"/>
    <property type="match status" value="1"/>
</dbReference>
<keyword evidence="3" id="KW-1185">Reference proteome</keyword>
<proteinExistence type="predicted"/>
<feature type="compositionally biased region" description="Basic and acidic residues" evidence="1">
    <location>
        <begin position="428"/>
        <end position="453"/>
    </location>
</feature>
<dbReference type="PANTHER" id="PTHR46872">
    <property type="entry name" value="DNA BINDING PROTEIN"/>
    <property type="match status" value="1"/>
</dbReference>
<gene>
    <name evidence="2" type="ORF">ACJIZ3_020000</name>
</gene>
<evidence type="ECO:0000256" key="1">
    <source>
        <dbReference type="SAM" id="MobiDB-lite"/>
    </source>
</evidence>
<dbReference type="EMBL" id="JBJXBP010000006">
    <property type="protein sequence ID" value="KAL3823971.1"/>
    <property type="molecule type" value="Genomic_DNA"/>
</dbReference>
<accession>A0ABD3SHC5</accession>
<sequence length="453" mass="51476">MNMGVKRPLEQVYFPELSFKQPKQLDYGNRLTLSTEDFPSQENNALVYSPGEVKSNFSKLHSDGTLQNGGTNCAALTNKELEASVPSSLTTSSGSEEDVGNEDSSFWSYLPSYIDFTVPRRQSEEFEDPCISTLNYSPKEVPIGPDHQAEVPQWDPNACRKDSSGSKCFIDNDRDNKLMGTCVISMPDLNDTTIDGARVGCGRTDCSCLDVGSMRCIQQHVKEARENYRKTLGEDKFKELGFYDIGEEVASNWTADDENIFHEVIFSNPVSHGRNFWKYLSAVFPSRTFMEIVSYYFNVFMLRKRAVQNRSYFLEIDSDDDEEPKGAHVDYDQNISYLLKIDSETEKEQKGAHSDFYQHKPYFSDLDTYDEYNAGVFKVPRFSSYLVSGEDEDPTVESFGDRDLDTGWIDDESLSKPEYNDGMSDGNVCEKDTVEMDGGRDRTSGQEDYEDQR</sequence>
<dbReference type="InterPro" id="IPR001005">
    <property type="entry name" value="SANT/Myb"/>
</dbReference>
<dbReference type="PANTHER" id="PTHR46872:SF5">
    <property type="entry name" value="MYB-LIKE DOMAIN-CONTAINING PROTEIN"/>
    <property type="match status" value="1"/>
</dbReference>
<name>A0ABD3SHC5_9LAMI</name>